<dbReference type="PROSITE" id="PS50076">
    <property type="entry name" value="DNAJ_2"/>
    <property type="match status" value="1"/>
</dbReference>
<gene>
    <name evidence="3" type="ORF">K458DRAFT_292470</name>
</gene>
<protein>
    <recommendedName>
        <fullName evidence="2">J domain-containing protein</fullName>
    </recommendedName>
</protein>
<dbReference type="InterPro" id="IPR036869">
    <property type="entry name" value="J_dom_sf"/>
</dbReference>
<evidence type="ECO:0000313" key="3">
    <source>
        <dbReference type="EMBL" id="KAF2688876.1"/>
    </source>
</evidence>
<dbReference type="InterPro" id="IPR051938">
    <property type="entry name" value="Apopto_cytoskel_mod"/>
</dbReference>
<evidence type="ECO:0000256" key="1">
    <source>
        <dbReference type="ARBA" id="ARBA00023186"/>
    </source>
</evidence>
<dbReference type="PANTHER" id="PTHR44145">
    <property type="entry name" value="DNAJ HOMOLOG SUBFAMILY A MEMBER 3, MITOCHONDRIAL"/>
    <property type="match status" value="1"/>
</dbReference>
<evidence type="ECO:0000259" key="2">
    <source>
        <dbReference type="PROSITE" id="PS50076"/>
    </source>
</evidence>
<proteinExistence type="predicted"/>
<dbReference type="CDD" id="cd06257">
    <property type="entry name" value="DnaJ"/>
    <property type="match status" value="1"/>
</dbReference>
<dbReference type="SUPFAM" id="SSF46565">
    <property type="entry name" value="Chaperone J-domain"/>
    <property type="match status" value="1"/>
</dbReference>
<dbReference type="PRINTS" id="PR00625">
    <property type="entry name" value="JDOMAIN"/>
</dbReference>
<reference evidence="3" key="1">
    <citation type="journal article" date="2020" name="Stud. Mycol.">
        <title>101 Dothideomycetes genomes: a test case for predicting lifestyles and emergence of pathogens.</title>
        <authorList>
            <person name="Haridas S."/>
            <person name="Albert R."/>
            <person name="Binder M."/>
            <person name="Bloem J."/>
            <person name="Labutti K."/>
            <person name="Salamov A."/>
            <person name="Andreopoulos B."/>
            <person name="Baker S."/>
            <person name="Barry K."/>
            <person name="Bills G."/>
            <person name="Bluhm B."/>
            <person name="Cannon C."/>
            <person name="Castanera R."/>
            <person name="Culley D."/>
            <person name="Daum C."/>
            <person name="Ezra D."/>
            <person name="Gonzalez J."/>
            <person name="Henrissat B."/>
            <person name="Kuo A."/>
            <person name="Liang C."/>
            <person name="Lipzen A."/>
            <person name="Lutzoni F."/>
            <person name="Magnuson J."/>
            <person name="Mondo S."/>
            <person name="Nolan M."/>
            <person name="Ohm R."/>
            <person name="Pangilinan J."/>
            <person name="Park H.-J."/>
            <person name="Ramirez L."/>
            <person name="Alfaro M."/>
            <person name="Sun H."/>
            <person name="Tritt A."/>
            <person name="Yoshinaga Y."/>
            <person name="Zwiers L.-H."/>
            <person name="Turgeon B."/>
            <person name="Goodwin S."/>
            <person name="Spatafora J."/>
            <person name="Crous P."/>
            <person name="Grigoriev I."/>
        </authorList>
    </citation>
    <scope>NUCLEOTIDE SEQUENCE</scope>
    <source>
        <strain evidence="3">CBS 122367</strain>
    </source>
</reference>
<dbReference type="Gene3D" id="1.10.287.110">
    <property type="entry name" value="DnaJ domain"/>
    <property type="match status" value="1"/>
</dbReference>
<dbReference type="EMBL" id="MU005573">
    <property type="protein sequence ID" value="KAF2688876.1"/>
    <property type="molecule type" value="Genomic_DNA"/>
</dbReference>
<keyword evidence="4" id="KW-1185">Reference proteome</keyword>
<dbReference type="Pfam" id="PF00226">
    <property type="entry name" value="DnaJ"/>
    <property type="match status" value="1"/>
</dbReference>
<feature type="non-terminal residue" evidence="3">
    <location>
        <position position="76"/>
    </location>
</feature>
<keyword evidence="1" id="KW-0143">Chaperone</keyword>
<dbReference type="PANTHER" id="PTHR44145:SF3">
    <property type="entry name" value="DNAJ HOMOLOG SUBFAMILY A MEMBER 3, MITOCHONDRIAL"/>
    <property type="match status" value="1"/>
</dbReference>
<name>A0A6G1JEH5_9PLEO</name>
<sequence>MNRSTHYDALGIPQNATQAAIHRAYIQLSLTLHPFTINRSLPASEIHAQLDKYEDASHAYKVLRDPEKRKKYDEKL</sequence>
<organism evidence="3 4">
    <name type="scientific">Lentithecium fluviatile CBS 122367</name>
    <dbReference type="NCBI Taxonomy" id="1168545"/>
    <lineage>
        <taxon>Eukaryota</taxon>
        <taxon>Fungi</taxon>
        <taxon>Dikarya</taxon>
        <taxon>Ascomycota</taxon>
        <taxon>Pezizomycotina</taxon>
        <taxon>Dothideomycetes</taxon>
        <taxon>Pleosporomycetidae</taxon>
        <taxon>Pleosporales</taxon>
        <taxon>Massarineae</taxon>
        <taxon>Lentitheciaceae</taxon>
        <taxon>Lentithecium</taxon>
    </lineage>
</organism>
<dbReference type="InterPro" id="IPR001623">
    <property type="entry name" value="DnaJ_domain"/>
</dbReference>
<feature type="domain" description="J" evidence="2">
    <location>
        <begin position="5"/>
        <end position="76"/>
    </location>
</feature>
<accession>A0A6G1JEH5</accession>
<dbReference type="OrthoDB" id="442087at2759"/>
<evidence type="ECO:0000313" key="4">
    <source>
        <dbReference type="Proteomes" id="UP000799291"/>
    </source>
</evidence>
<dbReference type="SMART" id="SM00271">
    <property type="entry name" value="DnaJ"/>
    <property type="match status" value="1"/>
</dbReference>
<dbReference type="Proteomes" id="UP000799291">
    <property type="component" value="Unassembled WGS sequence"/>
</dbReference>
<dbReference type="AlphaFoldDB" id="A0A6G1JEH5"/>